<organism evidence="3 4">
    <name type="scientific">Sporomusa sphaeroides DSM 2875</name>
    <dbReference type="NCBI Taxonomy" id="1337886"/>
    <lineage>
        <taxon>Bacteria</taxon>
        <taxon>Bacillati</taxon>
        <taxon>Bacillota</taxon>
        <taxon>Negativicutes</taxon>
        <taxon>Selenomonadales</taxon>
        <taxon>Sporomusaceae</taxon>
        <taxon>Sporomusa</taxon>
    </lineage>
</organism>
<accession>A0ABP2C6I3</accession>
<dbReference type="InterPro" id="IPR036709">
    <property type="entry name" value="Autotransporte_beta_dom_sf"/>
</dbReference>
<dbReference type="SMART" id="SM00869">
    <property type="entry name" value="Autotransporter"/>
    <property type="match status" value="1"/>
</dbReference>
<name>A0ABP2C6I3_9FIRM</name>
<dbReference type="PROSITE" id="PS51208">
    <property type="entry name" value="AUTOTRANSPORTER"/>
    <property type="match status" value="1"/>
</dbReference>
<feature type="domain" description="Autotransporter" evidence="2">
    <location>
        <begin position="595"/>
        <end position="863"/>
    </location>
</feature>
<evidence type="ECO:0000256" key="1">
    <source>
        <dbReference type="SAM" id="SignalP"/>
    </source>
</evidence>
<dbReference type="Gene3D" id="2.40.128.130">
    <property type="entry name" value="Autotransporter beta-domain"/>
    <property type="match status" value="1"/>
</dbReference>
<dbReference type="InterPro" id="IPR005546">
    <property type="entry name" value="Autotransporte_beta"/>
</dbReference>
<comment type="caution">
    <text evidence="3">The sequence shown here is derived from an EMBL/GenBank/DDBJ whole genome shotgun (WGS) entry which is preliminary data.</text>
</comment>
<gene>
    <name evidence="3" type="ORF">SSPH_01653</name>
</gene>
<evidence type="ECO:0000259" key="2">
    <source>
        <dbReference type="PROSITE" id="PS51208"/>
    </source>
</evidence>
<protein>
    <recommendedName>
        <fullName evidence="2">Autotransporter domain-containing protein</fullName>
    </recommendedName>
</protein>
<feature type="chain" id="PRO_5046650599" description="Autotransporter domain-containing protein" evidence="1">
    <location>
        <begin position="47"/>
        <end position="863"/>
    </location>
</feature>
<keyword evidence="4" id="KW-1185">Reference proteome</keyword>
<feature type="signal peptide" evidence="1">
    <location>
        <begin position="1"/>
        <end position="46"/>
    </location>
</feature>
<sequence>MLKLSDNAISMLVSKYRVILQRMVVKNTAMFAICLCVLGTSAVAGAADITYSGDVADLNTAPIGGASNPSLIPANAFGNNVTVDFLSGTDPYRVFGGLSNSTAVTGNTVNFLNGNVTNNFYGGYDAAVANGLGAAGNTITISGGTIQGMAISGISLNGNATNNKITISGGTVKTQVRGGSANAAGDATGNSVIISGGTVGDGLGTISNGWVIGGYSKDGVSSGNTVSISGSAIVNHIDVGESDNGPVTGNKLFISGGEIMGSTARAGWSETGLVSGNEAHMSGGIIHDDTVNFSTGQLVGAHSNFGNAENNLVTMSGGSVSSVTGGVSVNANATGNKGIMSGGETNQYVGGFSSTGNAENNEVLFSGGKTGSIYGGKTMNTGNASGNTVNITGGEILYEVYGGMSTMGSANNNTVTLGGNIRLAATSSIFGGWTTGNPGTTSTGNILNLNGFQGTLHEVNSFQNYNFILPASLQNGGTVLTVTSQTDLSGTHVAITGMESGTLLAPGNTITLISSTQNAPDSYTATNVRSGISILYDFSLEVAGAALTATVKSAGVNPQTKALAEGYAANMAFVNQGADLAGGTGMADAMAKAKAANGDIASFGAVSSGSSRYKTGSHADVDGTFLMAGFVTKRDIENGSLVRGLFLEAGWGNYDTYNSFANMPSVRGDGDTSYYGLGALLRHDAPDGRYLEGSVRGGKSRTTFGSGDLNNASYTTNSGYYGAHIGIGKLKTEGNKTLDYYAKYFWTHQNAGDVRVAGEPFSFAGVDSSRLRGGVRLSQEKPDGKRASYVGLAYEYEFDGKAKGSVYGLDLEAPSLKGGTGIIELGMSFKSRPASSNTLELGLQGYAGKREGVTGTVQLKRVF</sequence>
<proteinExistence type="predicted"/>
<keyword evidence="1" id="KW-0732">Signal</keyword>
<dbReference type="RefSeq" id="WP_075752268.1">
    <property type="nucleotide sequence ID" value="NZ_CP146991.1"/>
</dbReference>
<dbReference type="EMBL" id="FCOW01000007">
    <property type="protein sequence ID" value="CVK19009.1"/>
    <property type="molecule type" value="Genomic_DNA"/>
</dbReference>
<reference evidence="3 4" key="1">
    <citation type="submission" date="2016-01" db="EMBL/GenBank/DDBJ databases">
        <authorList>
            <person name="Brown R."/>
        </authorList>
    </citation>
    <scope>NUCLEOTIDE SEQUENCE [LARGE SCALE GENOMIC DNA]</scope>
    <source>
        <strain evidence="3">Sporomusa sphaeroides DSM 2875</strain>
    </source>
</reference>
<evidence type="ECO:0000313" key="3">
    <source>
        <dbReference type="EMBL" id="CVK19009.1"/>
    </source>
</evidence>
<dbReference type="Proteomes" id="UP000245702">
    <property type="component" value="Unassembled WGS sequence"/>
</dbReference>
<dbReference type="SUPFAM" id="SSF103515">
    <property type="entry name" value="Autotransporter"/>
    <property type="match status" value="1"/>
</dbReference>
<evidence type="ECO:0000313" key="4">
    <source>
        <dbReference type="Proteomes" id="UP000245702"/>
    </source>
</evidence>